<organism evidence="4 5">
    <name type="scientific">Bowmanella pacifica</name>
    <dbReference type="NCBI Taxonomy" id="502051"/>
    <lineage>
        <taxon>Bacteria</taxon>
        <taxon>Pseudomonadati</taxon>
        <taxon>Pseudomonadota</taxon>
        <taxon>Gammaproteobacteria</taxon>
        <taxon>Alteromonadales</taxon>
        <taxon>Alteromonadaceae</taxon>
        <taxon>Bowmanella</taxon>
    </lineage>
</organism>
<reference evidence="4" key="1">
    <citation type="journal article" date="2014" name="Int. J. Syst. Evol. Microbiol.">
        <title>Complete genome sequence of Corynebacterium casei LMG S-19264T (=DSM 44701T), isolated from a smear-ripened cheese.</title>
        <authorList>
            <consortium name="US DOE Joint Genome Institute (JGI-PGF)"/>
            <person name="Walter F."/>
            <person name="Albersmeier A."/>
            <person name="Kalinowski J."/>
            <person name="Ruckert C."/>
        </authorList>
    </citation>
    <scope>NUCLEOTIDE SEQUENCE</scope>
    <source>
        <strain evidence="4">CGMCC 1.7086</strain>
    </source>
</reference>
<dbReference type="RefSeq" id="WP_188688808.1">
    <property type="nucleotide sequence ID" value="NZ_BMLS01000001.1"/>
</dbReference>
<dbReference type="InterPro" id="IPR013424">
    <property type="entry name" value="Ice-binding_C"/>
</dbReference>
<keyword evidence="5" id="KW-1185">Reference proteome</keyword>
<feature type="domain" description="Ice-binding protein C-terminal" evidence="3">
    <location>
        <begin position="253"/>
        <end position="273"/>
    </location>
</feature>
<reference evidence="4" key="2">
    <citation type="submission" date="2020-09" db="EMBL/GenBank/DDBJ databases">
        <authorList>
            <person name="Sun Q."/>
            <person name="Zhou Y."/>
        </authorList>
    </citation>
    <scope>NUCLEOTIDE SEQUENCE</scope>
    <source>
        <strain evidence="4">CGMCC 1.7086</strain>
    </source>
</reference>
<evidence type="ECO:0000256" key="2">
    <source>
        <dbReference type="SAM" id="SignalP"/>
    </source>
</evidence>
<dbReference type="Pfam" id="PF07589">
    <property type="entry name" value="PEP-CTERM"/>
    <property type="match status" value="1"/>
</dbReference>
<evidence type="ECO:0000256" key="1">
    <source>
        <dbReference type="SAM" id="Phobius"/>
    </source>
</evidence>
<evidence type="ECO:0000259" key="3">
    <source>
        <dbReference type="Pfam" id="PF07589"/>
    </source>
</evidence>
<proteinExistence type="predicted"/>
<keyword evidence="1" id="KW-0472">Membrane</keyword>
<evidence type="ECO:0000313" key="4">
    <source>
        <dbReference type="EMBL" id="GGO63720.1"/>
    </source>
</evidence>
<dbReference type="Proteomes" id="UP000606935">
    <property type="component" value="Unassembled WGS sequence"/>
</dbReference>
<feature type="transmembrane region" description="Helical" evidence="1">
    <location>
        <begin position="257"/>
        <end position="274"/>
    </location>
</feature>
<keyword evidence="1" id="KW-1133">Transmembrane helix</keyword>
<dbReference type="EMBL" id="BMLS01000001">
    <property type="protein sequence ID" value="GGO63720.1"/>
    <property type="molecule type" value="Genomic_DNA"/>
</dbReference>
<feature type="signal peptide" evidence="2">
    <location>
        <begin position="1"/>
        <end position="23"/>
    </location>
</feature>
<sequence length="279" mass="28988">MDFKAKIIGAGLLFAVAAPSALADQFYIDVGADFGDNGFAQADGNNTTGWLDEMTYVYQSSTLVTDADLNGPDAGDAITTTGGFIDGNVPSVSLNQITGFNPSQSIIDPTSPSENGYGDWGITFQFELFGTLGAGLTTNFTSGNITFYYYDATMVGTNFTELFTISVTGTQQSSGGPRLTGEVTSVGGDMVNTVVAGDVFNFATGSFGDHLDAFIEIMASVDFNTDPSQVTSVDNGDGTWTLTGQHDGSVSFAVPEPSALAVMALGLLVLAGLGRNRKA</sequence>
<protein>
    <recommendedName>
        <fullName evidence="3">Ice-binding protein C-terminal domain-containing protein</fullName>
    </recommendedName>
</protein>
<keyword evidence="1" id="KW-0812">Transmembrane</keyword>
<feature type="chain" id="PRO_5037058533" description="Ice-binding protein C-terminal domain-containing protein" evidence="2">
    <location>
        <begin position="24"/>
        <end position="279"/>
    </location>
</feature>
<dbReference type="AlphaFoldDB" id="A0A917YQA3"/>
<name>A0A917YQA3_9ALTE</name>
<comment type="caution">
    <text evidence="4">The sequence shown here is derived from an EMBL/GenBank/DDBJ whole genome shotgun (WGS) entry which is preliminary data.</text>
</comment>
<dbReference type="NCBIfam" id="TIGR02595">
    <property type="entry name" value="PEP_CTERM"/>
    <property type="match status" value="1"/>
</dbReference>
<keyword evidence="2" id="KW-0732">Signal</keyword>
<gene>
    <name evidence="4" type="ORF">GCM10010982_01410</name>
</gene>
<evidence type="ECO:0000313" key="5">
    <source>
        <dbReference type="Proteomes" id="UP000606935"/>
    </source>
</evidence>
<accession>A0A917YQA3</accession>